<sequence>MTLSVLLPYPFPVSAQAAPPLIGLTITGVSSATQAERIGPDQAVTARRHDGPVTIVVRETGIGRARVLRVDGVVTQAPASQRLLCGAAVVAGACRPGEPATGIELTYHLAPLPSGTRITVQDSAMTAPARTFTAEITLL</sequence>
<keyword evidence="2" id="KW-1185">Reference proteome</keyword>
<evidence type="ECO:0000313" key="1">
    <source>
        <dbReference type="EMBL" id="MEI5687315.1"/>
    </source>
</evidence>
<dbReference type="InterPro" id="IPR032624">
    <property type="entry name" value="DUF4879"/>
</dbReference>
<accession>A0ABU8H2S3</accession>
<reference evidence="1 2" key="1">
    <citation type="journal article" date="2013" name="Int. J. Syst. Evol. Microbiol.">
        <title>Sphingomonas kyungheensis sp. nov., a bacterium with ginsenoside-converting activity isolated from soil of a ginseng field.</title>
        <authorList>
            <person name="Son H.M."/>
            <person name="Yang J.E."/>
            <person name="Park Y."/>
            <person name="Han C.K."/>
            <person name="Kim S.G."/>
            <person name="Kook M."/>
            <person name="Yi T.H."/>
        </authorList>
    </citation>
    <scope>NUCLEOTIDE SEQUENCE [LARGE SCALE GENOMIC DNA]</scope>
    <source>
        <strain evidence="1 2">LMG 26582</strain>
    </source>
</reference>
<evidence type="ECO:0000313" key="2">
    <source>
        <dbReference type="Proteomes" id="UP001367771"/>
    </source>
</evidence>
<organism evidence="1 2">
    <name type="scientific">Sphingomonas kyungheensis</name>
    <dbReference type="NCBI Taxonomy" id="1069987"/>
    <lineage>
        <taxon>Bacteria</taxon>
        <taxon>Pseudomonadati</taxon>
        <taxon>Pseudomonadota</taxon>
        <taxon>Alphaproteobacteria</taxon>
        <taxon>Sphingomonadales</taxon>
        <taxon>Sphingomonadaceae</taxon>
        <taxon>Sphingomonas</taxon>
    </lineage>
</organism>
<dbReference type="Proteomes" id="UP001367771">
    <property type="component" value="Unassembled WGS sequence"/>
</dbReference>
<proteinExistence type="predicted"/>
<dbReference type="EMBL" id="JBBBDM010000003">
    <property type="protein sequence ID" value="MEI5687315.1"/>
    <property type="molecule type" value="Genomic_DNA"/>
</dbReference>
<comment type="caution">
    <text evidence="1">The sequence shown here is derived from an EMBL/GenBank/DDBJ whole genome shotgun (WGS) entry which is preliminary data.</text>
</comment>
<dbReference type="Pfam" id="PF16219">
    <property type="entry name" value="DUF4879"/>
    <property type="match status" value="1"/>
</dbReference>
<name>A0ABU8H2S3_9SPHN</name>
<gene>
    <name evidence="1" type="ORF">V8201_09530</name>
</gene>
<dbReference type="RefSeq" id="WP_152542409.1">
    <property type="nucleotide sequence ID" value="NZ_JBBBDM010000003.1"/>
</dbReference>
<protein>
    <submittedName>
        <fullName evidence="1">DUF4879 domain-containing protein</fullName>
    </submittedName>
</protein>